<accession>A0A6C0C6A1</accession>
<evidence type="ECO:0000313" key="2">
    <source>
        <dbReference type="EMBL" id="QHT00256.1"/>
    </source>
</evidence>
<protein>
    <submittedName>
        <fullName evidence="2">Uncharacterized protein</fullName>
    </submittedName>
</protein>
<organism evidence="2">
    <name type="scientific">viral metagenome</name>
    <dbReference type="NCBI Taxonomy" id="1070528"/>
    <lineage>
        <taxon>unclassified sequences</taxon>
        <taxon>metagenomes</taxon>
        <taxon>organismal metagenomes</taxon>
    </lineage>
</organism>
<evidence type="ECO:0000256" key="1">
    <source>
        <dbReference type="SAM" id="Coils"/>
    </source>
</evidence>
<sequence>MQQLAQLEYERNELSYTFTLKCDGKKEELTINVIREDEYAEWDSTISYDPCVQIYDVDTVHVKYSPSAKFRIINDHILNQLDDMHTVYFADVVNANHITNIMIKAAPKYGRSEYISIPIYPKELSDVEILRKNLSFQNKNTVKQLGALQDRITDLEKHIQSMENAKDRITDLEKRIQSMENVKDKRSAFGLIW</sequence>
<dbReference type="EMBL" id="MN739353">
    <property type="protein sequence ID" value="QHT00256.1"/>
    <property type="molecule type" value="Genomic_DNA"/>
</dbReference>
<proteinExistence type="predicted"/>
<keyword evidence="1" id="KW-0175">Coiled coil</keyword>
<feature type="coiled-coil region" evidence="1">
    <location>
        <begin position="145"/>
        <end position="182"/>
    </location>
</feature>
<reference evidence="2" key="1">
    <citation type="journal article" date="2020" name="Nature">
        <title>Giant virus diversity and host interactions through global metagenomics.</title>
        <authorList>
            <person name="Schulz F."/>
            <person name="Roux S."/>
            <person name="Paez-Espino D."/>
            <person name="Jungbluth S."/>
            <person name="Walsh D.A."/>
            <person name="Denef V.J."/>
            <person name="McMahon K.D."/>
            <person name="Konstantinidis K.T."/>
            <person name="Eloe-Fadrosh E.A."/>
            <person name="Kyrpides N.C."/>
            <person name="Woyke T."/>
        </authorList>
    </citation>
    <scope>NUCLEOTIDE SEQUENCE</scope>
    <source>
        <strain evidence="2">GVMAG-M-3300020192-26</strain>
    </source>
</reference>
<name>A0A6C0C6A1_9ZZZZ</name>
<dbReference type="AlphaFoldDB" id="A0A6C0C6A1"/>